<protein>
    <recommendedName>
        <fullName evidence="1">ANTAR domain-containing protein</fullName>
    </recommendedName>
</protein>
<dbReference type="Proteomes" id="UP000005951">
    <property type="component" value="Unassembled WGS sequence"/>
</dbReference>
<dbReference type="InterPro" id="IPR036388">
    <property type="entry name" value="WH-like_DNA-bd_sf"/>
</dbReference>
<reference evidence="2 3" key="1">
    <citation type="journal article" date="2013" name="Genome Announc.">
        <title>Draft Genome Sequence of Rhodococcus opacus Strain M213 Shows a Diverse Catabolic Potential.</title>
        <authorList>
            <person name="Pathak A."/>
            <person name="Green S.J."/>
            <person name="Ogram A."/>
            <person name="Chauhan A."/>
        </authorList>
    </citation>
    <scope>NUCLEOTIDE SEQUENCE [LARGE SCALE GENOMIC DNA]</scope>
    <source>
        <strain evidence="2 3">M213</strain>
    </source>
</reference>
<name>K8XEB1_RHOOP</name>
<dbReference type="Gene3D" id="1.10.10.10">
    <property type="entry name" value="Winged helix-like DNA-binding domain superfamily/Winged helix DNA-binding domain"/>
    <property type="match status" value="1"/>
</dbReference>
<comment type="caution">
    <text evidence="2">The sequence shown here is derived from an EMBL/GenBank/DDBJ whole genome shotgun (WGS) entry which is preliminary data.</text>
</comment>
<evidence type="ECO:0000313" key="3">
    <source>
        <dbReference type="Proteomes" id="UP000005951"/>
    </source>
</evidence>
<dbReference type="EMBL" id="AJYC02000075">
    <property type="protein sequence ID" value="EKT79898.1"/>
    <property type="molecule type" value="Genomic_DNA"/>
</dbReference>
<dbReference type="Pfam" id="PF03861">
    <property type="entry name" value="ANTAR"/>
    <property type="match status" value="1"/>
</dbReference>
<dbReference type="SMART" id="SM01012">
    <property type="entry name" value="ANTAR"/>
    <property type="match status" value="1"/>
</dbReference>
<gene>
    <name evidence="2" type="ORF">WSS_A25015</name>
</gene>
<dbReference type="InterPro" id="IPR005561">
    <property type="entry name" value="ANTAR"/>
</dbReference>
<dbReference type="PROSITE" id="PS50921">
    <property type="entry name" value="ANTAR"/>
    <property type="match status" value="1"/>
</dbReference>
<accession>K8XEB1</accession>
<dbReference type="AlphaFoldDB" id="K8XEB1"/>
<organism evidence="2 3">
    <name type="scientific">Rhodococcus opacus M213</name>
    <dbReference type="NCBI Taxonomy" id="1129896"/>
    <lineage>
        <taxon>Bacteria</taxon>
        <taxon>Bacillati</taxon>
        <taxon>Actinomycetota</taxon>
        <taxon>Actinomycetes</taxon>
        <taxon>Mycobacteriales</taxon>
        <taxon>Nocardiaceae</taxon>
        <taxon>Rhodococcus</taxon>
    </lineage>
</organism>
<evidence type="ECO:0000313" key="2">
    <source>
        <dbReference type="EMBL" id="EKT79898.1"/>
    </source>
</evidence>
<evidence type="ECO:0000259" key="1">
    <source>
        <dbReference type="PROSITE" id="PS50921"/>
    </source>
</evidence>
<sequence>MENRGVIEHAKGALMASRGIGEDTAFASLVDASQRENVKLAAKAHRMITSLDCRS</sequence>
<feature type="domain" description="ANTAR" evidence="1">
    <location>
        <begin position="1"/>
        <end position="48"/>
    </location>
</feature>
<proteinExistence type="predicted"/>
<dbReference type="GO" id="GO:0003723">
    <property type="term" value="F:RNA binding"/>
    <property type="evidence" value="ECO:0007669"/>
    <property type="project" value="InterPro"/>
</dbReference>